<dbReference type="Proteomes" id="UP000092666">
    <property type="component" value="Unassembled WGS sequence"/>
</dbReference>
<feature type="region of interest" description="Disordered" evidence="1">
    <location>
        <begin position="1"/>
        <end position="24"/>
    </location>
</feature>
<feature type="compositionally biased region" description="Basic and acidic residues" evidence="1">
    <location>
        <begin position="1"/>
        <end position="13"/>
    </location>
</feature>
<feature type="compositionally biased region" description="Polar residues" evidence="1">
    <location>
        <begin position="566"/>
        <end position="576"/>
    </location>
</feature>
<evidence type="ECO:0000313" key="3">
    <source>
        <dbReference type="EMBL" id="OCF31609.1"/>
    </source>
</evidence>
<feature type="compositionally biased region" description="Low complexity" evidence="1">
    <location>
        <begin position="240"/>
        <end position="255"/>
    </location>
</feature>
<evidence type="ECO:0000259" key="2">
    <source>
        <dbReference type="PROSITE" id="PS50172"/>
    </source>
</evidence>
<keyword evidence="4" id="KW-1185">Reference proteome</keyword>
<dbReference type="PROSITE" id="PS50172">
    <property type="entry name" value="BRCT"/>
    <property type="match status" value="1"/>
</dbReference>
<feature type="region of interest" description="Disordered" evidence="1">
    <location>
        <begin position="566"/>
        <end position="661"/>
    </location>
</feature>
<dbReference type="OrthoDB" id="2566654at2759"/>
<dbReference type="AlphaFoldDB" id="A0A1B9GKM5"/>
<feature type="compositionally biased region" description="Polar residues" evidence="1">
    <location>
        <begin position="619"/>
        <end position="634"/>
    </location>
</feature>
<feature type="compositionally biased region" description="Low complexity" evidence="1">
    <location>
        <begin position="313"/>
        <end position="339"/>
    </location>
</feature>
<evidence type="ECO:0000256" key="1">
    <source>
        <dbReference type="SAM" id="MobiDB-lite"/>
    </source>
</evidence>
<feature type="domain" description="BRCT" evidence="2">
    <location>
        <begin position="39"/>
        <end position="181"/>
    </location>
</feature>
<feature type="region of interest" description="Disordered" evidence="1">
    <location>
        <begin position="227"/>
        <end position="283"/>
    </location>
</feature>
<reference evidence="3 4" key="1">
    <citation type="submission" date="2013-07" db="EMBL/GenBank/DDBJ databases">
        <title>The Genome Sequence of Cryptococcus heveanensis BCC8398.</title>
        <authorList>
            <consortium name="The Broad Institute Genome Sequencing Platform"/>
            <person name="Cuomo C."/>
            <person name="Litvintseva A."/>
            <person name="Chen Y."/>
            <person name="Heitman J."/>
            <person name="Sun S."/>
            <person name="Springer D."/>
            <person name="Dromer F."/>
            <person name="Young S.K."/>
            <person name="Zeng Q."/>
            <person name="Gargeya S."/>
            <person name="Fitzgerald M."/>
            <person name="Abouelleil A."/>
            <person name="Alvarado L."/>
            <person name="Berlin A.M."/>
            <person name="Chapman S.B."/>
            <person name="Dewar J."/>
            <person name="Goldberg J."/>
            <person name="Griggs A."/>
            <person name="Gujja S."/>
            <person name="Hansen M."/>
            <person name="Howarth C."/>
            <person name="Imamovic A."/>
            <person name="Larimer J."/>
            <person name="McCowan C."/>
            <person name="Murphy C."/>
            <person name="Pearson M."/>
            <person name="Priest M."/>
            <person name="Roberts A."/>
            <person name="Saif S."/>
            <person name="Shea T."/>
            <person name="Sykes S."/>
            <person name="Wortman J."/>
            <person name="Nusbaum C."/>
            <person name="Birren B."/>
        </authorList>
    </citation>
    <scope>NUCLEOTIDE SEQUENCE [LARGE SCALE GENOMIC DNA]</scope>
    <source>
        <strain evidence="3 4">BCC8398</strain>
    </source>
</reference>
<feature type="compositionally biased region" description="Basic and acidic residues" evidence="1">
    <location>
        <begin position="648"/>
        <end position="660"/>
    </location>
</feature>
<feature type="region of interest" description="Disordered" evidence="1">
    <location>
        <begin position="312"/>
        <end position="360"/>
    </location>
</feature>
<dbReference type="Gene3D" id="3.40.50.10190">
    <property type="entry name" value="BRCT domain"/>
    <property type="match status" value="1"/>
</dbReference>
<dbReference type="SUPFAM" id="SSF52113">
    <property type="entry name" value="BRCT domain"/>
    <property type="match status" value="1"/>
</dbReference>
<gene>
    <name evidence="3" type="ORF">I316_06808</name>
</gene>
<proteinExistence type="predicted"/>
<feature type="compositionally biased region" description="Basic and acidic residues" evidence="1">
    <location>
        <begin position="580"/>
        <end position="591"/>
    </location>
</feature>
<reference evidence="4" key="2">
    <citation type="submission" date="2013-12" db="EMBL/GenBank/DDBJ databases">
        <title>Evolution of pathogenesis and genome organization in the Tremellales.</title>
        <authorList>
            <person name="Cuomo C."/>
            <person name="Litvintseva A."/>
            <person name="Heitman J."/>
            <person name="Chen Y."/>
            <person name="Sun S."/>
            <person name="Springer D."/>
            <person name="Dromer F."/>
            <person name="Young S."/>
            <person name="Zeng Q."/>
            <person name="Chapman S."/>
            <person name="Gujja S."/>
            <person name="Saif S."/>
            <person name="Birren B."/>
        </authorList>
    </citation>
    <scope>NUCLEOTIDE SEQUENCE [LARGE SCALE GENOMIC DNA]</scope>
    <source>
        <strain evidence="4">BCC8398</strain>
    </source>
</reference>
<sequence>MDVPDDYRHRDSYARPSLPATSSNAITLTKQEPMSEKTLGSNIFSGMTFYMSGYVATPGDAREKRKEQACRYAENLVLAHGGKFSHSPTDPSVTHILIVTNNESPNDEVIHMDPCGPKSVEYLDRVGWANFRLLQNWGMSDHFRNNPQRNISKRGEEGAVGEKVVLKVGWVDDCVRRGEIIGRNEDWAGWRVRARIRPDHRAKHPYRQAYPSWHQKPALREEIRDDLRPARHPYRPPSSFPSTSRRSIGSTSSYSNRAGSSYRPRYESQSPAPSDFGEASHEEQRRIYPANVSPYDPASLPQVTWYHERAESSDPSWSSDHRSTTSSSTVSTPSVATFSDLSDVQTPAPMFTRSSRDPRLAQARMRAGSYSDASDVSTRLTTQLEFPTRRIASENIACSSGRVAEEPKPVDPRIAWRQAMKERQAAMAAGGAADIQHLLALPGSATISGAGEIAKAVTANIDEPNASRDSAESHDRLQVTISEPRNAFGIELTDSDLDILTSDDSDNDNDFDHVEEEDEGGWFEVLDSESNLNSHEDSPVPSFQLGYHAPVKPIINGVRLVKASQQLPSKTSNTATDIGAKSDNRSDKITDTDEGNPDHAQAPLTPNSMVASPPMQHLVNDSDNNGTPLSSSQGPPRGDYSTVSPDSETERREAPVDEFARNNQYSLVTQALCESMARQDELAAKEERRGLV</sequence>
<name>A0A1B9GKM5_9TREE</name>
<organism evidence="3 4">
    <name type="scientific">Kwoniella heveanensis BCC8398</name>
    <dbReference type="NCBI Taxonomy" id="1296120"/>
    <lineage>
        <taxon>Eukaryota</taxon>
        <taxon>Fungi</taxon>
        <taxon>Dikarya</taxon>
        <taxon>Basidiomycota</taxon>
        <taxon>Agaricomycotina</taxon>
        <taxon>Tremellomycetes</taxon>
        <taxon>Tremellales</taxon>
        <taxon>Cryptococcaceae</taxon>
        <taxon>Kwoniella</taxon>
    </lineage>
</organism>
<protein>
    <recommendedName>
        <fullName evidence="2">BRCT domain-containing protein</fullName>
    </recommendedName>
</protein>
<dbReference type="InterPro" id="IPR036420">
    <property type="entry name" value="BRCT_dom_sf"/>
</dbReference>
<dbReference type="InterPro" id="IPR001357">
    <property type="entry name" value="BRCT_dom"/>
</dbReference>
<dbReference type="EMBL" id="KV700133">
    <property type="protein sequence ID" value="OCF31609.1"/>
    <property type="molecule type" value="Genomic_DNA"/>
</dbReference>
<accession>A0A1B9GKM5</accession>
<evidence type="ECO:0000313" key="4">
    <source>
        <dbReference type="Proteomes" id="UP000092666"/>
    </source>
</evidence>